<dbReference type="Proteomes" id="UP000223913">
    <property type="component" value="Unassembled WGS sequence"/>
</dbReference>
<dbReference type="RefSeq" id="WP_099149371.1">
    <property type="nucleotide sequence ID" value="NZ_PDUD01000010.1"/>
</dbReference>
<evidence type="ECO:0000313" key="2">
    <source>
        <dbReference type="EMBL" id="PHN07443.1"/>
    </source>
</evidence>
<keyword evidence="3" id="KW-1185">Reference proteome</keyword>
<sequence length="318" mass="38128">MEDILTKIQSLKAQQDSIERARRYRQELERNRKALQSKADQLGRTMDKEHQDLLDLEKWSVKELFIKVINKQEQLEKEKEEYLQAAIAFQDAKKELEMLDFEINVLREKEKGAETIKKQIRELYELREADILQHQPDHPLKPVLSDLARWNQIDRELEEAILHGANAQSLLEEISQNLHRANSWVNNNMREVDYRLRMIAEEVDEARLRLPKLRLEFMKFDQEIKEVYQFPEVRNLEQQNPGLEQVQQLAQELSGFIRQITRGFSYHRGLPIQLHQIHTLSNHLRNQMETSVKWLRLEQQRTQRESLRLEEQKRELLG</sequence>
<proteinExistence type="predicted"/>
<gene>
    <name evidence="2" type="ORF">CRP01_07395</name>
</gene>
<dbReference type="EMBL" id="PDUD01000010">
    <property type="protein sequence ID" value="PHN07443.1"/>
    <property type="molecule type" value="Genomic_DNA"/>
</dbReference>
<organism evidence="2 3">
    <name type="scientific">Flavilitoribacter nigricans (strain ATCC 23147 / DSM 23189 / NBRC 102662 / NCIMB 1420 / SS-2)</name>
    <name type="common">Lewinella nigricans</name>
    <dbReference type="NCBI Taxonomy" id="1122177"/>
    <lineage>
        <taxon>Bacteria</taxon>
        <taxon>Pseudomonadati</taxon>
        <taxon>Bacteroidota</taxon>
        <taxon>Saprospiria</taxon>
        <taxon>Saprospirales</taxon>
        <taxon>Lewinellaceae</taxon>
        <taxon>Flavilitoribacter</taxon>
    </lineage>
</organism>
<evidence type="ECO:0000313" key="3">
    <source>
        <dbReference type="Proteomes" id="UP000223913"/>
    </source>
</evidence>
<comment type="caution">
    <text evidence="2">The sequence shown here is derived from an EMBL/GenBank/DDBJ whole genome shotgun (WGS) entry which is preliminary data.</text>
</comment>
<keyword evidence="1" id="KW-0175">Coiled coil</keyword>
<dbReference type="AlphaFoldDB" id="A0A2D0NI56"/>
<protein>
    <submittedName>
        <fullName evidence="2">Uncharacterized protein</fullName>
    </submittedName>
</protein>
<name>A0A2D0NI56_FLAN2</name>
<reference evidence="2 3" key="1">
    <citation type="submission" date="2017-10" db="EMBL/GenBank/DDBJ databases">
        <title>The draft genome sequence of Lewinella nigricans NBRC 102662.</title>
        <authorList>
            <person name="Wang K."/>
        </authorList>
    </citation>
    <scope>NUCLEOTIDE SEQUENCE [LARGE SCALE GENOMIC DNA]</scope>
    <source>
        <strain evidence="2 3">NBRC 102662</strain>
    </source>
</reference>
<feature type="coiled-coil region" evidence="1">
    <location>
        <begin position="1"/>
        <end position="109"/>
    </location>
</feature>
<accession>A0A2D0NI56</accession>
<evidence type="ECO:0000256" key="1">
    <source>
        <dbReference type="SAM" id="Coils"/>
    </source>
</evidence>